<dbReference type="PANTHER" id="PTHR30332">
    <property type="entry name" value="PROBABLE GENERAL SECRETION PATHWAY PROTEIN D"/>
    <property type="match status" value="1"/>
</dbReference>
<dbReference type="InterPro" id="IPR032789">
    <property type="entry name" value="T2SS-T3SS_pil_N"/>
</dbReference>
<evidence type="ECO:0000256" key="2">
    <source>
        <dbReference type="SAM" id="SignalP"/>
    </source>
</evidence>
<organism evidence="5 6">
    <name type="scientific">Novosphingobium album</name>
    <name type="common">ex Liu et al. 2023</name>
    <dbReference type="NCBI Taxonomy" id="3031130"/>
    <lineage>
        <taxon>Bacteria</taxon>
        <taxon>Pseudomonadati</taxon>
        <taxon>Pseudomonadota</taxon>
        <taxon>Alphaproteobacteria</taxon>
        <taxon>Sphingomonadales</taxon>
        <taxon>Sphingomonadaceae</taxon>
        <taxon>Novosphingobium</taxon>
    </lineage>
</organism>
<feature type="signal peptide" evidence="2">
    <location>
        <begin position="1"/>
        <end position="21"/>
    </location>
</feature>
<gene>
    <name evidence="5" type="ORF">PYV00_02050</name>
</gene>
<dbReference type="InterPro" id="IPR001775">
    <property type="entry name" value="GspD/PilQ"/>
</dbReference>
<dbReference type="InterPro" id="IPR050810">
    <property type="entry name" value="Bact_Secretion_Sys_Channel"/>
</dbReference>
<evidence type="ECO:0000259" key="4">
    <source>
        <dbReference type="Pfam" id="PF13629"/>
    </source>
</evidence>
<dbReference type="RefSeq" id="WP_275226593.1">
    <property type="nucleotide sequence ID" value="NZ_JARESE010000004.1"/>
</dbReference>
<reference evidence="5 6" key="1">
    <citation type="submission" date="2023-03" db="EMBL/GenBank/DDBJ databases">
        <title>NovoSphingobium album sp. nov. isolated from polycyclic aromatic hydrocarbons- and heavy-metal polluted soil.</title>
        <authorList>
            <person name="Liu Z."/>
            <person name="Wang K."/>
        </authorList>
    </citation>
    <scope>NUCLEOTIDE SEQUENCE [LARGE SCALE GENOMIC DNA]</scope>
    <source>
        <strain evidence="5 6">H3SJ31-1</strain>
    </source>
</reference>
<evidence type="ECO:0000313" key="5">
    <source>
        <dbReference type="EMBL" id="MDE8650499.1"/>
    </source>
</evidence>
<keyword evidence="6" id="KW-1185">Reference proteome</keyword>
<feature type="chain" id="PRO_5046193415" evidence="2">
    <location>
        <begin position="22"/>
        <end position="436"/>
    </location>
</feature>
<sequence>MKMLAATGLLTAGLALLPAGAAAQGLASGGRDSACTAQMDRWVDLKFAALGQRARGGADADATTVQVGAARTLRFPDAIGRVEVDREGVIGISAPSARSLRVTGLDQGEAVVSVYGSDGSLMEEARIAVQPRGVSAQSAGWFPTPGDKVVAIDVQFAAVSSSTLKALGFNFSKLSGDLQGAIVPPSSLNSAAFGPNGLTLDTTVPIQNAFNLFLSAPNRGIGAVLTALSTNGLSQLLAEPTLLVRSGEKASFLAGGEIPIPVPQNSGGNGNTVTIEYKKFGVQLSVMPRVVSPDQIVLMIAPEVSDLDYNIGVQLQGYTVPGLRRRCAETTVELGSGQSFVIAGLNFNNSTISKDKVPFLGDIPVLGAFFKRQQNQKEQQELIIVATPRLVDPLQPGQVPPLPTAAVAHVDPSIGDMILGTDGLDQATAPFGVVRR</sequence>
<dbReference type="Pfam" id="PF00263">
    <property type="entry name" value="Secretin"/>
    <property type="match status" value="1"/>
</dbReference>
<name>A0ABT5WKD6_9SPHN</name>
<keyword evidence="2" id="KW-0732">Signal</keyword>
<proteinExistence type="inferred from homology"/>
<accession>A0ABT5WKD6</accession>
<dbReference type="Proteomes" id="UP001216253">
    <property type="component" value="Unassembled WGS sequence"/>
</dbReference>
<comment type="caution">
    <text evidence="5">The sequence shown here is derived from an EMBL/GenBank/DDBJ whole genome shotgun (WGS) entry which is preliminary data.</text>
</comment>
<dbReference type="PANTHER" id="PTHR30332:SF17">
    <property type="entry name" value="TYPE IV PILIATION SYSTEM PROTEIN DR_0774-RELATED"/>
    <property type="match status" value="1"/>
</dbReference>
<dbReference type="EMBL" id="JARESE010000004">
    <property type="protein sequence ID" value="MDE8650499.1"/>
    <property type="molecule type" value="Genomic_DNA"/>
</dbReference>
<evidence type="ECO:0000259" key="3">
    <source>
        <dbReference type="Pfam" id="PF00263"/>
    </source>
</evidence>
<evidence type="ECO:0000256" key="1">
    <source>
        <dbReference type="RuleBase" id="RU004003"/>
    </source>
</evidence>
<protein>
    <submittedName>
        <fullName evidence="5">Pilus assembly protein N-terminal domain-containing protein</fullName>
    </submittedName>
</protein>
<feature type="domain" description="Pilus formation protein N-terminal" evidence="4">
    <location>
        <begin position="60"/>
        <end position="129"/>
    </location>
</feature>
<comment type="similarity">
    <text evidence="1">Belongs to the bacterial secretin family.</text>
</comment>
<dbReference type="PRINTS" id="PR00811">
    <property type="entry name" value="BCTERIALGSPD"/>
</dbReference>
<dbReference type="Pfam" id="PF13629">
    <property type="entry name" value="T2SS-T3SS_pil_N"/>
    <property type="match status" value="1"/>
</dbReference>
<evidence type="ECO:0000313" key="6">
    <source>
        <dbReference type="Proteomes" id="UP001216253"/>
    </source>
</evidence>
<dbReference type="InterPro" id="IPR004846">
    <property type="entry name" value="T2SS/T3SS_dom"/>
</dbReference>
<feature type="domain" description="Type II/III secretion system secretin-like" evidence="3">
    <location>
        <begin position="227"/>
        <end position="392"/>
    </location>
</feature>